<dbReference type="RefSeq" id="WP_223995254.1">
    <property type="nucleotide sequence ID" value="NZ_CAJZAG010000016.1"/>
</dbReference>
<organism evidence="2 3">
    <name type="scientific">Cupriavidus pampae</name>
    <dbReference type="NCBI Taxonomy" id="659251"/>
    <lineage>
        <taxon>Bacteria</taxon>
        <taxon>Pseudomonadati</taxon>
        <taxon>Pseudomonadota</taxon>
        <taxon>Betaproteobacteria</taxon>
        <taxon>Burkholderiales</taxon>
        <taxon>Burkholderiaceae</taxon>
        <taxon>Cupriavidus</taxon>
    </lineage>
</organism>
<feature type="coiled-coil region" evidence="1">
    <location>
        <begin position="166"/>
        <end position="193"/>
    </location>
</feature>
<evidence type="ECO:0000313" key="2">
    <source>
        <dbReference type="EMBL" id="CAG9185943.1"/>
    </source>
</evidence>
<proteinExistence type="predicted"/>
<keyword evidence="1" id="KW-0175">Coiled coil</keyword>
<comment type="caution">
    <text evidence="2">The sequence shown here is derived from an EMBL/GenBank/DDBJ whole genome shotgun (WGS) entry which is preliminary data.</text>
</comment>
<gene>
    <name evidence="2" type="ORF">LMG32289_06173</name>
</gene>
<dbReference type="Proteomes" id="UP000706525">
    <property type="component" value="Unassembled WGS sequence"/>
</dbReference>
<dbReference type="EMBL" id="CAJZAG010000016">
    <property type="protein sequence ID" value="CAG9185943.1"/>
    <property type="molecule type" value="Genomic_DNA"/>
</dbReference>
<protein>
    <submittedName>
        <fullName evidence="2">Uncharacterized protein</fullName>
    </submittedName>
</protein>
<keyword evidence="3" id="KW-1185">Reference proteome</keyword>
<name>A0ABN7ZK89_9BURK</name>
<sequence length="549" mass="58183">MTGYSSVSAYHSATRYAYPPDADKAAAKNDQPIADKAQRQIQGIFTGVAAVASSVAEDRAAASYDALELPPPAKLAVVQQAAVEQAWQAIAGALAAVRGVTAGTSSDKQEEQLSLKDLGPATSSISEFLRLATSVSAMQIRLLTVQKEFFLRSAGATESTMREIRENESISQKNQIQKELDAVEKNQEMQRKARKGQIFSLVASWVTATAQVVSGVAKLAVGMPQGALEIASGLTSVTNAILKTIVFCHPELKEKLQPHISRLDKAELALSIVGAAAGMVDFKKLASAATKIAGSTTEVIAGGAARAAANNGLANTLLRASRGTAQEAEMLCRNIGKAVAEEVAGAVKNIFTKKVLGFSFEKSFAKFFSKVVGPDAIAEIVSKNMVKVGQQMAAELPKEIAKEAAARGVTALTREAAEEVAEALARKLLEDATKNLTTQIQKDVGVRAMMAYSKLNASVTVAALATQVMSQAVGGAIGLQRADLQERLDKVLEQLMFMEMLQSVYTMLVESQKDQLDRRGGEYNVHQQNASANLSLIGQTNLSIAAAIV</sequence>
<evidence type="ECO:0000313" key="3">
    <source>
        <dbReference type="Proteomes" id="UP000706525"/>
    </source>
</evidence>
<reference evidence="2 3" key="1">
    <citation type="submission" date="2021-08" db="EMBL/GenBank/DDBJ databases">
        <authorList>
            <person name="Peeters C."/>
        </authorList>
    </citation>
    <scope>NUCLEOTIDE SEQUENCE [LARGE SCALE GENOMIC DNA]</scope>
    <source>
        <strain evidence="2 3">LMG 32289</strain>
    </source>
</reference>
<evidence type="ECO:0000256" key="1">
    <source>
        <dbReference type="SAM" id="Coils"/>
    </source>
</evidence>
<accession>A0ABN7ZK89</accession>